<dbReference type="Gene3D" id="2.20.110.10">
    <property type="entry name" value="Histone H3 K4-specific methyltransferase SET7/9 N-terminal domain"/>
    <property type="match status" value="1"/>
</dbReference>
<evidence type="ECO:0000256" key="3">
    <source>
        <dbReference type="ARBA" id="ARBA00022737"/>
    </source>
</evidence>
<keyword evidence="5" id="KW-0969">Cilium</keyword>
<dbReference type="PANTHER" id="PTHR46437:SF1">
    <property type="entry name" value="MORN REPEAT-CONTAINING PROTEIN 5"/>
    <property type="match status" value="1"/>
</dbReference>
<evidence type="ECO:0000313" key="8">
    <source>
        <dbReference type="Proteomes" id="UP000001542"/>
    </source>
</evidence>
<keyword evidence="3" id="KW-0677">Repeat</keyword>
<dbReference type="InParanoid" id="A2F007"/>
<dbReference type="VEuPathDB" id="TrichDB:TVAG_111480"/>
<comment type="subcellular location">
    <subcellularLocation>
        <location evidence="1">Cell projection</location>
        <location evidence="1">Cilium</location>
        <location evidence="1">Flagellum</location>
    </subcellularLocation>
</comment>
<dbReference type="eggNOG" id="KOG0231">
    <property type="taxonomic scope" value="Eukaryota"/>
</dbReference>
<dbReference type="Proteomes" id="UP000001542">
    <property type="component" value="Unassembled WGS sequence"/>
</dbReference>
<evidence type="ECO:0000256" key="6">
    <source>
        <dbReference type="ARBA" id="ARBA00023273"/>
    </source>
</evidence>
<proteinExistence type="predicted"/>
<keyword evidence="6" id="KW-0966">Cell projection</keyword>
<dbReference type="KEGG" id="tva:4759620"/>
<sequence length="118" mass="13654">MEEFIKCSYKGERNQVGTMDGKGEFTFPNGTRYVGELIDGEFHGKGTLFFPGRGRYEAEWDHGTVVSGRLFFDDGLEHQDENWIYCSDQDRRYYNEVTDGLHPAGESFITPIRQENKQ</sequence>
<dbReference type="Pfam" id="PF02493">
    <property type="entry name" value="MORN"/>
    <property type="match status" value="2"/>
</dbReference>
<organism evidence="7 8">
    <name type="scientific">Trichomonas vaginalis (strain ATCC PRA-98 / G3)</name>
    <dbReference type="NCBI Taxonomy" id="412133"/>
    <lineage>
        <taxon>Eukaryota</taxon>
        <taxon>Metamonada</taxon>
        <taxon>Parabasalia</taxon>
        <taxon>Trichomonadida</taxon>
        <taxon>Trichomonadidae</taxon>
        <taxon>Trichomonas</taxon>
    </lineage>
</organism>
<dbReference type="OMA" id="MEGENCR"/>
<dbReference type="SUPFAM" id="SSF82185">
    <property type="entry name" value="Histone H3 K4-specific methyltransferase SET7/9 N-terminal domain"/>
    <property type="match status" value="1"/>
</dbReference>
<reference evidence="7" key="1">
    <citation type="submission" date="2006-10" db="EMBL/GenBank/DDBJ databases">
        <authorList>
            <person name="Amadeo P."/>
            <person name="Zhao Q."/>
            <person name="Wortman J."/>
            <person name="Fraser-Liggett C."/>
            <person name="Carlton J."/>
        </authorList>
    </citation>
    <scope>NUCLEOTIDE SEQUENCE</scope>
    <source>
        <strain evidence="7">G3</strain>
    </source>
</reference>
<keyword evidence="8" id="KW-1185">Reference proteome</keyword>
<gene>
    <name evidence="7" type="ORF">TVAG_111480</name>
</gene>
<dbReference type="AlphaFoldDB" id="A2F007"/>
<dbReference type="STRING" id="5722.A2F007"/>
<name>A2F007_TRIV3</name>
<keyword evidence="4" id="KW-0282">Flagellum</keyword>
<dbReference type="VEuPathDB" id="TrichDB:TVAGG3_0144610"/>
<evidence type="ECO:0000313" key="7">
    <source>
        <dbReference type="EMBL" id="EAY01791.1"/>
    </source>
</evidence>
<dbReference type="InterPro" id="IPR042814">
    <property type="entry name" value="Morn5"/>
</dbReference>
<dbReference type="InterPro" id="IPR003409">
    <property type="entry name" value="MORN"/>
</dbReference>
<evidence type="ECO:0000256" key="5">
    <source>
        <dbReference type="ARBA" id="ARBA00023069"/>
    </source>
</evidence>
<protein>
    <recommendedName>
        <fullName evidence="2">MORN repeat-containing protein 5</fullName>
    </recommendedName>
</protein>
<dbReference type="SMR" id="A2F007"/>
<evidence type="ECO:0000256" key="1">
    <source>
        <dbReference type="ARBA" id="ARBA00004230"/>
    </source>
</evidence>
<accession>A2F007</accession>
<dbReference type="EMBL" id="DS113557">
    <property type="protein sequence ID" value="EAY01791.1"/>
    <property type="molecule type" value="Genomic_DNA"/>
</dbReference>
<evidence type="ECO:0000256" key="4">
    <source>
        <dbReference type="ARBA" id="ARBA00022846"/>
    </source>
</evidence>
<reference evidence="7" key="2">
    <citation type="journal article" date="2007" name="Science">
        <title>Draft genome sequence of the sexually transmitted pathogen Trichomonas vaginalis.</title>
        <authorList>
            <person name="Carlton J.M."/>
            <person name="Hirt R.P."/>
            <person name="Silva J.C."/>
            <person name="Delcher A.L."/>
            <person name="Schatz M."/>
            <person name="Zhao Q."/>
            <person name="Wortman J.R."/>
            <person name="Bidwell S.L."/>
            <person name="Alsmark U.C.M."/>
            <person name="Besteiro S."/>
            <person name="Sicheritz-Ponten T."/>
            <person name="Noel C.J."/>
            <person name="Dacks J.B."/>
            <person name="Foster P.G."/>
            <person name="Simillion C."/>
            <person name="Van de Peer Y."/>
            <person name="Miranda-Saavedra D."/>
            <person name="Barton G.J."/>
            <person name="Westrop G.D."/>
            <person name="Mueller S."/>
            <person name="Dessi D."/>
            <person name="Fiori P.L."/>
            <person name="Ren Q."/>
            <person name="Paulsen I."/>
            <person name="Zhang H."/>
            <person name="Bastida-Corcuera F.D."/>
            <person name="Simoes-Barbosa A."/>
            <person name="Brown M.T."/>
            <person name="Hayes R.D."/>
            <person name="Mukherjee M."/>
            <person name="Okumura C.Y."/>
            <person name="Schneider R."/>
            <person name="Smith A.J."/>
            <person name="Vanacova S."/>
            <person name="Villalvazo M."/>
            <person name="Haas B.J."/>
            <person name="Pertea M."/>
            <person name="Feldblyum T.V."/>
            <person name="Utterback T.R."/>
            <person name="Shu C.L."/>
            <person name="Osoegawa K."/>
            <person name="de Jong P.J."/>
            <person name="Hrdy I."/>
            <person name="Horvathova L."/>
            <person name="Zubacova Z."/>
            <person name="Dolezal P."/>
            <person name="Malik S.B."/>
            <person name="Logsdon J.M. Jr."/>
            <person name="Henze K."/>
            <person name="Gupta A."/>
            <person name="Wang C.C."/>
            <person name="Dunne R.L."/>
            <person name="Upcroft J.A."/>
            <person name="Upcroft P."/>
            <person name="White O."/>
            <person name="Salzberg S.L."/>
            <person name="Tang P."/>
            <person name="Chiu C.-H."/>
            <person name="Lee Y.-S."/>
            <person name="Embley T.M."/>
            <person name="Coombs G.H."/>
            <person name="Mottram J.C."/>
            <person name="Tachezy J."/>
            <person name="Fraser-Liggett C.M."/>
            <person name="Johnson P.J."/>
        </authorList>
    </citation>
    <scope>NUCLEOTIDE SEQUENCE [LARGE SCALE GENOMIC DNA]</scope>
    <source>
        <strain evidence="7">G3</strain>
    </source>
</reference>
<dbReference type="GO" id="GO:0031514">
    <property type="term" value="C:motile cilium"/>
    <property type="evidence" value="ECO:0007669"/>
    <property type="project" value="UniProtKB-SubCell"/>
</dbReference>
<dbReference type="OrthoDB" id="300500at2759"/>
<dbReference type="PANTHER" id="PTHR46437">
    <property type="entry name" value="MORN REPEAT-CONTAINING PROTEIN 5"/>
    <property type="match status" value="1"/>
</dbReference>
<dbReference type="RefSeq" id="XP_001330417.1">
    <property type="nucleotide sequence ID" value="XM_001330382.1"/>
</dbReference>
<evidence type="ECO:0000256" key="2">
    <source>
        <dbReference type="ARBA" id="ARBA00016322"/>
    </source>
</evidence>